<dbReference type="FunFam" id="3.30.70.270:FF:000001">
    <property type="entry name" value="Diguanylate cyclase domain protein"/>
    <property type="match status" value="1"/>
</dbReference>
<evidence type="ECO:0000313" key="8">
    <source>
        <dbReference type="Proteomes" id="UP000238071"/>
    </source>
</evidence>
<dbReference type="Gene3D" id="6.10.340.10">
    <property type="match status" value="1"/>
</dbReference>
<dbReference type="InterPro" id="IPR050469">
    <property type="entry name" value="Diguanylate_Cyclase"/>
</dbReference>
<dbReference type="SMART" id="SM00304">
    <property type="entry name" value="HAMP"/>
    <property type="match status" value="1"/>
</dbReference>
<organism evidence="7 8">
    <name type="scientific">Methylobacter tundripaludum</name>
    <dbReference type="NCBI Taxonomy" id="173365"/>
    <lineage>
        <taxon>Bacteria</taxon>
        <taxon>Pseudomonadati</taxon>
        <taxon>Pseudomonadota</taxon>
        <taxon>Gammaproteobacteria</taxon>
        <taxon>Methylococcales</taxon>
        <taxon>Methylococcaceae</taxon>
        <taxon>Methylobacter</taxon>
    </lineage>
</organism>
<keyword evidence="4" id="KW-1133">Transmembrane helix</keyword>
<feature type="transmembrane region" description="Helical" evidence="4">
    <location>
        <begin position="6"/>
        <end position="27"/>
    </location>
</feature>
<comment type="cofactor">
    <cofactor evidence="1">
        <name>Mg(2+)</name>
        <dbReference type="ChEBI" id="CHEBI:18420"/>
    </cofactor>
</comment>
<evidence type="ECO:0000259" key="6">
    <source>
        <dbReference type="PROSITE" id="PS50887"/>
    </source>
</evidence>
<dbReference type="PANTHER" id="PTHR45138:SF9">
    <property type="entry name" value="DIGUANYLATE CYCLASE DGCM-RELATED"/>
    <property type="match status" value="1"/>
</dbReference>
<dbReference type="GO" id="GO:0016020">
    <property type="term" value="C:membrane"/>
    <property type="evidence" value="ECO:0007669"/>
    <property type="project" value="InterPro"/>
</dbReference>
<dbReference type="Pfam" id="PF00672">
    <property type="entry name" value="HAMP"/>
    <property type="match status" value="1"/>
</dbReference>
<dbReference type="NCBIfam" id="TIGR00254">
    <property type="entry name" value="GGDEF"/>
    <property type="match status" value="1"/>
</dbReference>
<dbReference type="InterPro" id="IPR000160">
    <property type="entry name" value="GGDEF_dom"/>
</dbReference>
<accession>A0A2S6GZK2</accession>
<dbReference type="Proteomes" id="UP000238071">
    <property type="component" value="Unassembled WGS sequence"/>
</dbReference>
<keyword evidence="8" id="KW-1185">Reference proteome</keyword>
<protein>
    <recommendedName>
        <fullName evidence="2">diguanylate cyclase</fullName>
        <ecNumber evidence="2">2.7.7.65</ecNumber>
    </recommendedName>
</protein>
<dbReference type="GO" id="GO:0052621">
    <property type="term" value="F:diguanylate cyclase activity"/>
    <property type="evidence" value="ECO:0007669"/>
    <property type="project" value="UniProtKB-EC"/>
</dbReference>
<dbReference type="InterPro" id="IPR029787">
    <property type="entry name" value="Nucleotide_cyclase"/>
</dbReference>
<dbReference type="EC" id="2.7.7.65" evidence="2"/>
<dbReference type="PROSITE" id="PS50887">
    <property type="entry name" value="GGDEF"/>
    <property type="match status" value="1"/>
</dbReference>
<dbReference type="InterPro" id="IPR003660">
    <property type="entry name" value="HAMP_dom"/>
</dbReference>
<dbReference type="Gene3D" id="3.30.70.270">
    <property type="match status" value="1"/>
</dbReference>
<dbReference type="CDD" id="cd01949">
    <property type="entry name" value="GGDEF"/>
    <property type="match status" value="1"/>
</dbReference>
<dbReference type="EMBL" id="PTIY01000008">
    <property type="protein sequence ID" value="PPK70669.1"/>
    <property type="molecule type" value="Genomic_DNA"/>
</dbReference>
<evidence type="ECO:0000313" key="7">
    <source>
        <dbReference type="EMBL" id="PPK70669.1"/>
    </source>
</evidence>
<evidence type="ECO:0000256" key="4">
    <source>
        <dbReference type="SAM" id="Phobius"/>
    </source>
</evidence>
<dbReference type="OrthoDB" id="8572793at2"/>
<proteinExistence type="predicted"/>
<dbReference type="GO" id="GO:0007165">
    <property type="term" value="P:signal transduction"/>
    <property type="evidence" value="ECO:0007669"/>
    <property type="project" value="InterPro"/>
</dbReference>
<sequence length="437" mass="49145">MHSLRFKFSLALIITSMSAVIVVGIIAQWRVSTRFDQMAMERAFENFQADVTAYIASYGSWNEARQVERFGQFVRRKRALTGALPDEPFFSGPEDRIEPAGRRLKPPMPDEPEWAPPFLFILLDPQGKVLLGGGKYEDGEFVPVSARLGVTPIMLENQVLALAIPQGKPNLSAIDRNYLAIIREALIYAFVIAGALAIFLGFLFSKRLSKSLHELTTAIRAMSQGELRQTVTVHGNDETAILAEAFNRMSADLAHAYEKLKESNCTISEQALLLKELSIRDELTQLYNRRYFNEQANKLFNQMKRYKHPLSFMIGDIDHFKQVNDKFSHAIGDEVLKAVAGILNDGIRASDVVARYGGEEFVVIFPETPLMQAVEQCERLRKKIENFPWSAIHPDLQVTMSIGLNGDLSFDGFEQMLAVADSNLFQAKAGGRNRLCY</sequence>
<evidence type="ECO:0000259" key="5">
    <source>
        <dbReference type="PROSITE" id="PS50885"/>
    </source>
</evidence>
<reference evidence="7 8" key="1">
    <citation type="submission" date="2018-02" db="EMBL/GenBank/DDBJ databases">
        <title>Subsurface microbial communities from deep shales in Ohio and West Virginia, USA.</title>
        <authorList>
            <person name="Wrighton K."/>
        </authorList>
    </citation>
    <scope>NUCLEOTIDE SEQUENCE [LARGE SCALE GENOMIC DNA]</scope>
    <source>
        <strain evidence="7 8">OWC-G53F</strain>
    </source>
</reference>
<name>A0A2S6GZK2_9GAMM</name>
<evidence type="ECO:0000256" key="1">
    <source>
        <dbReference type="ARBA" id="ARBA00001946"/>
    </source>
</evidence>
<dbReference type="SUPFAM" id="SSF55073">
    <property type="entry name" value="Nucleotide cyclase"/>
    <property type="match status" value="1"/>
</dbReference>
<gene>
    <name evidence="7" type="ORF">B0F88_10824</name>
</gene>
<feature type="transmembrane region" description="Helical" evidence="4">
    <location>
        <begin position="185"/>
        <end position="204"/>
    </location>
</feature>
<comment type="caution">
    <text evidence="7">The sequence shown here is derived from an EMBL/GenBank/DDBJ whole genome shotgun (WGS) entry which is preliminary data.</text>
</comment>
<dbReference type="InterPro" id="IPR043128">
    <property type="entry name" value="Rev_trsase/Diguanyl_cyclase"/>
</dbReference>
<dbReference type="PANTHER" id="PTHR45138">
    <property type="entry name" value="REGULATORY COMPONENTS OF SENSORY TRANSDUCTION SYSTEM"/>
    <property type="match status" value="1"/>
</dbReference>
<dbReference type="SUPFAM" id="SSF158472">
    <property type="entry name" value="HAMP domain-like"/>
    <property type="match status" value="1"/>
</dbReference>
<evidence type="ECO:0000256" key="3">
    <source>
        <dbReference type="ARBA" id="ARBA00034247"/>
    </source>
</evidence>
<evidence type="ECO:0000256" key="2">
    <source>
        <dbReference type="ARBA" id="ARBA00012528"/>
    </source>
</evidence>
<keyword evidence="4" id="KW-0472">Membrane</keyword>
<feature type="domain" description="HAMP" evidence="5">
    <location>
        <begin position="206"/>
        <end position="258"/>
    </location>
</feature>
<comment type="catalytic activity">
    <reaction evidence="3">
        <text>2 GTP = 3',3'-c-di-GMP + 2 diphosphate</text>
        <dbReference type="Rhea" id="RHEA:24898"/>
        <dbReference type="ChEBI" id="CHEBI:33019"/>
        <dbReference type="ChEBI" id="CHEBI:37565"/>
        <dbReference type="ChEBI" id="CHEBI:58805"/>
        <dbReference type="EC" id="2.7.7.65"/>
    </reaction>
</comment>
<dbReference type="SMART" id="SM00267">
    <property type="entry name" value="GGDEF"/>
    <property type="match status" value="1"/>
</dbReference>
<keyword evidence="4" id="KW-0812">Transmembrane</keyword>
<dbReference type="PROSITE" id="PS50885">
    <property type="entry name" value="HAMP"/>
    <property type="match status" value="1"/>
</dbReference>
<feature type="domain" description="GGDEF" evidence="6">
    <location>
        <begin position="308"/>
        <end position="437"/>
    </location>
</feature>
<dbReference type="AlphaFoldDB" id="A0A2S6GZK2"/>
<dbReference type="Pfam" id="PF00990">
    <property type="entry name" value="GGDEF"/>
    <property type="match status" value="1"/>
</dbReference>
<dbReference type="CDD" id="cd06225">
    <property type="entry name" value="HAMP"/>
    <property type="match status" value="1"/>
</dbReference>